<dbReference type="GeneID" id="110232364"/>
<dbReference type="FunFam" id="2.130.10.10:FF:000074">
    <property type="entry name" value="Angio-associated migratory cell protein-like protein"/>
    <property type="match status" value="1"/>
</dbReference>
<reference evidence="8" key="1">
    <citation type="submission" date="2022-11" db="UniProtKB">
        <authorList>
            <consortium name="EnsemblMetazoa"/>
        </authorList>
    </citation>
    <scope>IDENTIFICATION</scope>
</reference>
<dbReference type="PROSITE" id="PS00678">
    <property type="entry name" value="WD_REPEATS_1"/>
    <property type="match status" value="1"/>
</dbReference>
<dbReference type="GO" id="GO:0005737">
    <property type="term" value="C:cytoplasm"/>
    <property type="evidence" value="ECO:0007669"/>
    <property type="project" value="UniProtKB-SubCell"/>
</dbReference>
<name>A0A913WRX8_EXADI</name>
<dbReference type="CDD" id="cd00200">
    <property type="entry name" value="WD40"/>
    <property type="match status" value="1"/>
</dbReference>
<evidence type="ECO:0000256" key="4">
    <source>
        <dbReference type="ARBA" id="ARBA00022737"/>
    </source>
</evidence>
<dbReference type="OrthoDB" id="10261640at2759"/>
<keyword evidence="2" id="KW-0963">Cytoplasm</keyword>
<feature type="repeat" description="WD" evidence="7">
    <location>
        <begin position="189"/>
        <end position="230"/>
    </location>
</feature>
<dbReference type="InterPro" id="IPR051179">
    <property type="entry name" value="WD_repeat_multifunction"/>
</dbReference>
<dbReference type="PROSITE" id="PS50294">
    <property type="entry name" value="WD_REPEATS_REGION"/>
    <property type="match status" value="4"/>
</dbReference>
<evidence type="ECO:0000313" key="8">
    <source>
        <dbReference type="EnsemblMetazoa" id="XP_020893200.1"/>
    </source>
</evidence>
<feature type="repeat" description="WD" evidence="7">
    <location>
        <begin position="65"/>
        <end position="107"/>
    </location>
</feature>
<evidence type="ECO:0000256" key="3">
    <source>
        <dbReference type="ARBA" id="ARBA00022574"/>
    </source>
</evidence>
<dbReference type="KEGG" id="epa:110232364"/>
<feature type="repeat" description="WD" evidence="7">
    <location>
        <begin position="234"/>
        <end position="275"/>
    </location>
</feature>
<comment type="subcellular location">
    <subcellularLocation>
        <location evidence="1">Cytoplasm</location>
    </subcellularLocation>
</comment>
<dbReference type="Gene3D" id="2.130.10.10">
    <property type="entry name" value="YVTN repeat-like/Quinoprotein amine dehydrogenase"/>
    <property type="match status" value="1"/>
</dbReference>
<evidence type="ECO:0000256" key="2">
    <source>
        <dbReference type="ARBA" id="ARBA00022490"/>
    </source>
</evidence>
<dbReference type="EnsemblMetazoa" id="XM_021037541.2">
    <property type="protein sequence ID" value="XP_020893200.1"/>
    <property type="gene ID" value="LOC110232364"/>
</dbReference>
<keyword evidence="4" id="KW-0677">Repeat</keyword>
<dbReference type="InterPro" id="IPR001680">
    <property type="entry name" value="WD40_rpt"/>
</dbReference>
<dbReference type="SUPFAM" id="SSF50998">
    <property type="entry name" value="Quinoprotein alcohol dehydrogenase-like"/>
    <property type="match status" value="1"/>
</dbReference>
<protein>
    <recommendedName>
        <fullName evidence="6">Angio-associated migratory cell protein</fullName>
    </recommendedName>
</protein>
<evidence type="ECO:0000256" key="7">
    <source>
        <dbReference type="PROSITE-ProRule" id="PRU00221"/>
    </source>
</evidence>
<evidence type="ECO:0000256" key="5">
    <source>
        <dbReference type="ARBA" id="ARBA00059273"/>
    </source>
</evidence>
<keyword evidence="3 7" id="KW-0853">WD repeat</keyword>
<dbReference type="InterPro" id="IPR015943">
    <property type="entry name" value="WD40/YVTN_repeat-like_dom_sf"/>
</dbReference>
<evidence type="ECO:0000313" key="9">
    <source>
        <dbReference type="Proteomes" id="UP000887567"/>
    </source>
</evidence>
<keyword evidence="9" id="KW-1185">Reference proteome</keyword>
<proteinExistence type="predicted"/>
<feature type="repeat" description="WD" evidence="7">
    <location>
        <begin position="108"/>
        <end position="149"/>
    </location>
</feature>
<feature type="repeat" description="WD" evidence="7">
    <location>
        <begin position="367"/>
        <end position="400"/>
    </location>
</feature>
<dbReference type="Pfam" id="PF00400">
    <property type="entry name" value="WD40"/>
    <property type="match status" value="6"/>
</dbReference>
<dbReference type="SMART" id="SM00320">
    <property type="entry name" value="WD40"/>
    <property type="match status" value="8"/>
</dbReference>
<feature type="repeat" description="WD" evidence="7">
    <location>
        <begin position="325"/>
        <end position="366"/>
    </location>
</feature>
<evidence type="ECO:0000256" key="6">
    <source>
        <dbReference type="ARBA" id="ARBA00072425"/>
    </source>
</evidence>
<dbReference type="PANTHER" id="PTHR19857:SF8">
    <property type="entry name" value="ANGIO-ASSOCIATED MIGRATORY CELL PROTEIN"/>
    <property type="match status" value="1"/>
</dbReference>
<dbReference type="PANTHER" id="PTHR19857">
    <property type="entry name" value="MITOCHONDRIAL DIVISION PROTEIN 1-RELATED"/>
    <property type="match status" value="1"/>
</dbReference>
<dbReference type="OMA" id="GPDEVMW"/>
<comment type="function">
    <text evidence="5">Plays a role in angiogenesis and cell migration. In smooth muscle cell migration, may act through the RhoA pathway.</text>
</comment>
<dbReference type="RefSeq" id="XP_020893200.1">
    <property type="nucleotide sequence ID" value="XM_021037541.2"/>
</dbReference>
<evidence type="ECO:0000256" key="1">
    <source>
        <dbReference type="ARBA" id="ARBA00004496"/>
    </source>
</evidence>
<dbReference type="PROSITE" id="PS50082">
    <property type="entry name" value="WD_REPEATS_2"/>
    <property type="match status" value="6"/>
</dbReference>
<sequence length="405" mass="43943">MENGDELPEDEGVGDEELFEVIERDEGFEEEDGLAMGLEDVEIGDNDSGEGDADAETVDDSLLTFDKHTASVFSVAIDPANNTHVVSGGEDDKAYVWKISDGQVAFNCPGHKDSVTCTAFSHDSKFVSTGDMSGLVKVWELESAQEVWNFECADLEWLDWHHSAHVLLAGTADGNVWMWKIPSGETKTFQGHGCRSTCGMFMKDGIRACVGYEDGSVKVWDVKKGTPAFHLSDGTSHEGSVTCIGCHKDGNLIATGAEDSKSKIINSTTGKVLVTLDAGFPDPREENPPSIEAVTFSDSLPIIATASLSGVLGLWDLTTYRLRQQCKHPASIVRLKWDPTSSILYSCCLDGVVRVWDIRSGNCEREWLGHRSEILDLAISRNGTKIVTGSGDSTAKVFNVTIPGR</sequence>
<dbReference type="InterPro" id="IPR019775">
    <property type="entry name" value="WD40_repeat_CS"/>
</dbReference>
<organism evidence="8 9">
    <name type="scientific">Exaiptasia diaphana</name>
    <name type="common">Tropical sea anemone</name>
    <name type="synonym">Aiptasia pulchella</name>
    <dbReference type="NCBI Taxonomy" id="2652724"/>
    <lineage>
        <taxon>Eukaryota</taxon>
        <taxon>Metazoa</taxon>
        <taxon>Cnidaria</taxon>
        <taxon>Anthozoa</taxon>
        <taxon>Hexacorallia</taxon>
        <taxon>Actiniaria</taxon>
        <taxon>Aiptasiidae</taxon>
        <taxon>Exaiptasia</taxon>
    </lineage>
</organism>
<dbReference type="AlphaFoldDB" id="A0A913WRX8"/>
<dbReference type="InterPro" id="IPR011047">
    <property type="entry name" value="Quinoprotein_ADH-like_sf"/>
</dbReference>
<dbReference type="Proteomes" id="UP000887567">
    <property type="component" value="Unplaced"/>
</dbReference>
<accession>A0A913WRX8</accession>